<evidence type="ECO:0000259" key="7">
    <source>
        <dbReference type="PROSITE" id="PS50110"/>
    </source>
</evidence>
<gene>
    <name evidence="8" type="ORF">LF1_09810</name>
</gene>
<feature type="domain" description="Response regulatory" evidence="7">
    <location>
        <begin position="830"/>
        <end position="944"/>
    </location>
</feature>
<dbReference type="InterPro" id="IPR005467">
    <property type="entry name" value="His_kinase_dom"/>
</dbReference>
<dbReference type="OrthoDB" id="5287556at2"/>
<protein>
    <recommendedName>
        <fullName evidence="2">histidine kinase</fullName>
        <ecNumber evidence="2">2.7.13.3</ecNumber>
    </recommendedName>
</protein>
<feature type="domain" description="Histidine kinase" evidence="6">
    <location>
        <begin position="592"/>
        <end position="808"/>
    </location>
</feature>
<dbReference type="PANTHER" id="PTHR43065">
    <property type="entry name" value="SENSOR HISTIDINE KINASE"/>
    <property type="match status" value="1"/>
</dbReference>
<dbReference type="CDD" id="cd00156">
    <property type="entry name" value="REC"/>
    <property type="match status" value="1"/>
</dbReference>
<dbReference type="Gene3D" id="1.10.287.130">
    <property type="match status" value="1"/>
</dbReference>
<dbReference type="SUPFAM" id="SSF52172">
    <property type="entry name" value="CheY-like"/>
    <property type="match status" value="1"/>
</dbReference>
<evidence type="ECO:0000256" key="4">
    <source>
        <dbReference type="PROSITE-ProRule" id="PRU00169"/>
    </source>
</evidence>
<dbReference type="PROSITE" id="PS50109">
    <property type="entry name" value="HIS_KIN"/>
    <property type="match status" value="1"/>
</dbReference>
<proteinExistence type="predicted"/>
<dbReference type="PANTHER" id="PTHR43065:SF42">
    <property type="entry name" value="TWO-COMPONENT SENSOR PPRA"/>
    <property type="match status" value="1"/>
</dbReference>
<organism evidence="8 9">
    <name type="scientific">Rubripirellula obstinata</name>
    <dbReference type="NCBI Taxonomy" id="406547"/>
    <lineage>
        <taxon>Bacteria</taxon>
        <taxon>Pseudomonadati</taxon>
        <taxon>Planctomycetota</taxon>
        <taxon>Planctomycetia</taxon>
        <taxon>Pirellulales</taxon>
        <taxon>Pirellulaceae</taxon>
        <taxon>Rubripirellula</taxon>
    </lineage>
</organism>
<comment type="caution">
    <text evidence="8">The sequence shown here is derived from an EMBL/GenBank/DDBJ whole genome shotgun (WGS) entry which is preliminary data.</text>
</comment>
<evidence type="ECO:0000256" key="3">
    <source>
        <dbReference type="ARBA" id="ARBA00022553"/>
    </source>
</evidence>
<dbReference type="Gene3D" id="3.30.565.10">
    <property type="entry name" value="Histidine kinase-like ATPase, C-terminal domain"/>
    <property type="match status" value="1"/>
</dbReference>
<dbReference type="AlphaFoldDB" id="A0A5B1CE15"/>
<dbReference type="Pfam" id="PF02518">
    <property type="entry name" value="HATPase_c"/>
    <property type="match status" value="1"/>
</dbReference>
<dbReference type="SUPFAM" id="SSF55874">
    <property type="entry name" value="ATPase domain of HSP90 chaperone/DNA topoisomerase II/histidine kinase"/>
    <property type="match status" value="1"/>
</dbReference>
<dbReference type="InterPro" id="IPR004358">
    <property type="entry name" value="Sig_transdc_His_kin-like_C"/>
</dbReference>
<dbReference type="EMBL" id="VRLW01000001">
    <property type="protein sequence ID" value="KAA1258461.1"/>
    <property type="molecule type" value="Genomic_DNA"/>
</dbReference>
<dbReference type="PROSITE" id="PS50110">
    <property type="entry name" value="RESPONSE_REGULATORY"/>
    <property type="match status" value="1"/>
</dbReference>
<dbReference type="SMART" id="SM00388">
    <property type="entry name" value="HisKA"/>
    <property type="match status" value="1"/>
</dbReference>
<dbReference type="Pfam" id="PF00072">
    <property type="entry name" value="Response_reg"/>
    <property type="match status" value="1"/>
</dbReference>
<dbReference type="InterPro" id="IPR036097">
    <property type="entry name" value="HisK_dim/P_sf"/>
</dbReference>
<dbReference type="SUPFAM" id="SSF55785">
    <property type="entry name" value="PYP-like sensor domain (PAS domain)"/>
    <property type="match status" value="1"/>
</dbReference>
<evidence type="ECO:0000259" key="6">
    <source>
        <dbReference type="PROSITE" id="PS50109"/>
    </source>
</evidence>
<comment type="catalytic activity">
    <reaction evidence="1">
        <text>ATP + protein L-histidine = ADP + protein N-phospho-L-histidine.</text>
        <dbReference type="EC" id="2.7.13.3"/>
    </reaction>
</comment>
<sequence precursor="true">MTSRFTMFVMLAAAMAATALTNSFSQAEESQGAVVRTIRELKKLENESATPVHYELTGRLIWRNPGGYLRLDFGSFSRSFHLAPDPGPLWSALAQCSAGDLVKVRGHDIPRPHMRVDSLELIKQGSLSKLRKLPAYRNSKPSVWRYVEHLAYCREVLELEDGFRLSLGDDDVIVMCHEKTPTETLEKWLGEILRVEGAAVRPDLLSRTTNSVVHIGVIDQSTQITWLYIEDPAPPIKPLPKPNPVVEFKNVVVEHVAPTFIAVDGQRVSTAMAAHISAGSIIDLRAERSLVDGQLDSIWISRIGSIRPVVPPTKTVQQIIDEKFINQRVSIKGTVEHCFVTESTLELSLKSDGKSVLVRMPVPEKRQQIDQLSRQSVARVTGLVYAIKPAAINPVELNVSDIDDVVVAEFPLQLQPNQVRWTAVGVAAAILMLLSWYWVLKRQVQKKTRELNSSTSRIAAASEAVRDGMLIFDADACVRLASDKIGEALGVEITQGTSQAKACAIIQNVLRDGQEFTMMWMESFADPDAIVEREFALKSRGNVAIYSAPIFDRQQRFDGRIWTFEDITQRKKLEAETLQSRKLSAVGRLAGGVAHDFNNLLQVIGTNLSLIQRDSTSQKTSSQFQPLEEVSAAVNRGAELTKQLLTFARTSNVKCKPTNINDLLERTGAILNRTLGEHIRLSLALSPTIPPAEIDAGQLEQTVINMCLNSRDAIGRQNGSIQILTRHDAQPQAKSMVVIEIRDDGCGMPADIAEKVFEPFFTTKDLDEGSGLGLATSRGAIEQMGGHIECSSIPDEGTVFRIHLPCSTRPISETGLKESSDLSPKRRPLDVLLVDDNAAIRCAVEALLLTLGHQAETAENGREALRMLDDRAYDVVLLDLSMPDMSGWQVLQAIRETHPNQKVVVCSGYSSEADQMMSGNINPDAYLDKPFPLEALDEALCRVT</sequence>
<dbReference type="InterPro" id="IPR036890">
    <property type="entry name" value="HATPase_C_sf"/>
</dbReference>
<keyword evidence="5" id="KW-0732">Signal</keyword>
<dbReference type="InterPro" id="IPR003594">
    <property type="entry name" value="HATPase_dom"/>
</dbReference>
<dbReference type="SMART" id="SM00387">
    <property type="entry name" value="HATPase_c"/>
    <property type="match status" value="1"/>
</dbReference>
<dbReference type="InterPro" id="IPR011006">
    <property type="entry name" value="CheY-like_superfamily"/>
</dbReference>
<evidence type="ECO:0000313" key="8">
    <source>
        <dbReference type="EMBL" id="KAA1258461.1"/>
    </source>
</evidence>
<keyword evidence="9" id="KW-1185">Reference proteome</keyword>
<reference evidence="8 9" key="1">
    <citation type="submission" date="2019-08" db="EMBL/GenBank/DDBJ databases">
        <title>Deep-cultivation of Planctomycetes and their phenomic and genomic characterization uncovers novel biology.</title>
        <authorList>
            <person name="Wiegand S."/>
            <person name="Jogler M."/>
            <person name="Boedeker C."/>
            <person name="Pinto D."/>
            <person name="Vollmers J."/>
            <person name="Rivas-Marin E."/>
            <person name="Kohn T."/>
            <person name="Peeters S.H."/>
            <person name="Heuer A."/>
            <person name="Rast P."/>
            <person name="Oberbeckmann S."/>
            <person name="Bunk B."/>
            <person name="Jeske O."/>
            <person name="Meyerdierks A."/>
            <person name="Storesund J.E."/>
            <person name="Kallscheuer N."/>
            <person name="Luecker S."/>
            <person name="Lage O.M."/>
            <person name="Pohl T."/>
            <person name="Merkel B.J."/>
            <person name="Hornburger P."/>
            <person name="Mueller R.-W."/>
            <person name="Bruemmer F."/>
            <person name="Labrenz M."/>
            <person name="Spormann A.M."/>
            <person name="Op Den Camp H."/>
            <person name="Overmann J."/>
            <person name="Amann R."/>
            <person name="Jetten M.S.M."/>
            <person name="Mascher T."/>
            <person name="Medema M.H."/>
            <person name="Devos D.P."/>
            <person name="Kaster A.-K."/>
            <person name="Ovreas L."/>
            <person name="Rohde M."/>
            <person name="Galperin M.Y."/>
            <person name="Jogler C."/>
        </authorList>
    </citation>
    <scope>NUCLEOTIDE SEQUENCE [LARGE SCALE GENOMIC DNA]</scope>
    <source>
        <strain evidence="8 9">LF1</strain>
    </source>
</reference>
<dbReference type="EC" id="2.7.13.3" evidence="2"/>
<dbReference type="InterPro" id="IPR035965">
    <property type="entry name" value="PAS-like_dom_sf"/>
</dbReference>
<evidence type="ECO:0000256" key="2">
    <source>
        <dbReference type="ARBA" id="ARBA00012438"/>
    </source>
</evidence>
<dbReference type="InterPro" id="IPR001789">
    <property type="entry name" value="Sig_transdc_resp-reg_receiver"/>
</dbReference>
<feature type="modified residue" description="4-aspartylphosphate" evidence="4">
    <location>
        <position position="879"/>
    </location>
</feature>
<keyword evidence="3 4" id="KW-0597">Phosphoprotein</keyword>
<dbReference type="Proteomes" id="UP000322699">
    <property type="component" value="Unassembled WGS sequence"/>
</dbReference>
<dbReference type="SUPFAM" id="SSF47384">
    <property type="entry name" value="Homodimeric domain of signal transducing histidine kinase"/>
    <property type="match status" value="1"/>
</dbReference>
<dbReference type="SMART" id="SM00448">
    <property type="entry name" value="REC"/>
    <property type="match status" value="1"/>
</dbReference>
<name>A0A5B1CE15_9BACT</name>
<dbReference type="PRINTS" id="PR00344">
    <property type="entry name" value="BCTRLSENSOR"/>
</dbReference>
<dbReference type="InterPro" id="IPR003661">
    <property type="entry name" value="HisK_dim/P_dom"/>
</dbReference>
<feature type="chain" id="PRO_5023094367" description="histidine kinase" evidence="5">
    <location>
        <begin position="28"/>
        <end position="944"/>
    </location>
</feature>
<evidence type="ECO:0000256" key="1">
    <source>
        <dbReference type="ARBA" id="ARBA00000085"/>
    </source>
</evidence>
<dbReference type="GO" id="GO:0000155">
    <property type="term" value="F:phosphorelay sensor kinase activity"/>
    <property type="evidence" value="ECO:0007669"/>
    <property type="project" value="InterPro"/>
</dbReference>
<feature type="signal peptide" evidence="5">
    <location>
        <begin position="1"/>
        <end position="27"/>
    </location>
</feature>
<evidence type="ECO:0000313" key="9">
    <source>
        <dbReference type="Proteomes" id="UP000322699"/>
    </source>
</evidence>
<evidence type="ECO:0000256" key="5">
    <source>
        <dbReference type="SAM" id="SignalP"/>
    </source>
</evidence>
<dbReference type="Gene3D" id="3.30.450.20">
    <property type="entry name" value="PAS domain"/>
    <property type="match status" value="1"/>
</dbReference>
<dbReference type="CDD" id="cd00082">
    <property type="entry name" value="HisKA"/>
    <property type="match status" value="1"/>
</dbReference>
<dbReference type="Gene3D" id="3.40.50.2300">
    <property type="match status" value="1"/>
</dbReference>
<accession>A0A5B1CE15</accession>